<feature type="compositionally biased region" description="Polar residues" evidence="1">
    <location>
        <begin position="559"/>
        <end position="581"/>
    </location>
</feature>
<evidence type="ECO:0008006" key="6">
    <source>
        <dbReference type="Google" id="ProtNLM"/>
    </source>
</evidence>
<name>A0A182WFB5_9DIPT</name>
<dbReference type="PROSITE" id="PS50053">
    <property type="entry name" value="UBIQUITIN_2"/>
    <property type="match status" value="1"/>
</dbReference>
<feature type="domain" description="Ubiquitin-like" evidence="3">
    <location>
        <begin position="86"/>
        <end position="165"/>
    </location>
</feature>
<feature type="region of interest" description="Disordered" evidence="1">
    <location>
        <begin position="549"/>
        <end position="590"/>
    </location>
</feature>
<dbReference type="PANTHER" id="PTHR12948">
    <property type="entry name" value="NEDD8 ULTIMATE BUSTER-1 BS4 PROTEIN"/>
    <property type="match status" value="1"/>
</dbReference>
<evidence type="ECO:0000256" key="1">
    <source>
        <dbReference type="SAM" id="MobiDB-lite"/>
    </source>
</evidence>
<dbReference type="Gene3D" id="1.10.8.10">
    <property type="entry name" value="DNA helicase RuvA subunit, C-terminal domain"/>
    <property type="match status" value="3"/>
</dbReference>
<evidence type="ECO:0000259" key="3">
    <source>
        <dbReference type="PROSITE" id="PS50053"/>
    </source>
</evidence>
<dbReference type="STRING" id="112268.A0A182WFB5"/>
<dbReference type="InterPro" id="IPR029071">
    <property type="entry name" value="Ubiquitin-like_domsf"/>
</dbReference>
<accession>A0A182WFB5</accession>
<dbReference type="CDD" id="cd14270">
    <property type="entry name" value="UBA"/>
    <property type="match status" value="1"/>
</dbReference>
<dbReference type="PANTHER" id="PTHR12948:SF3">
    <property type="entry name" value="NEDD8 ULTIMATE BUSTER 1"/>
    <property type="match status" value="1"/>
</dbReference>
<evidence type="ECO:0000313" key="5">
    <source>
        <dbReference type="Proteomes" id="UP000075920"/>
    </source>
</evidence>
<keyword evidence="5" id="KW-1185">Reference proteome</keyword>
<dbReference type="InterPro" id="IPR041207">
    <property type="entry name" value="NUB1_ubiquitin-like_dom"/>
</dbReference>
<dbReference type="VEuPathDB" id="VectorBase:AMIN009062"/>
<dbReference type="EnsemblMetazoa" id="AMIN009062-RA">
    <property type="protein sequence ID" value="AMIN009062-PA"/>
    <property type="gene ID" value="AMIN009062"/>
</dbReference>
<feature type="domain" description="UBA" evidence="2">
    <location>
        <begin position="484"/>
        <end position="524"/>
    </location>
</feature>
<dbReference type="Pfam" id="PF18037">
    <property type="entry name" value="Ubiquitin_5"/>
    <property type="match status" value="1"/>
</dbReference>
<dbReference type="Gene3D" id="3.10.20.90">
    <property type="entry name" value="Phosphatidylinositol 3-kinase Catalytic Subunit, Chain A, domain 1"/>
    <property type="match status" value="1"/>
</dbReference>
<dbReference type="PROSITE" id="PS50030">
    <property type="entry name" value="UBA"/>
    <property type="match status" value="3"/>
</dbReference>
<evidence type="ECO:0000313" key="4">
    <source>
        <dbReference type="EnsemblMetazoa" id="AMIN009062-PA"/>
    </source>
</evidence>
<dbReference type="GO" id="GO:2000058">
    <property type="term" value="P:regulation of ubiquitin-dependent protein catabolic process"/>
    <property type="evidence" value="ECO:0007669"/>
    <property type="project" value="TreeGrafter"/>
</dbReference>
<dbReference type="InterPro" id="IPR015940">
    <property type="entry name" value="UBA"/>
</dbReference>
<dbReference type="CDD" id="cd14291">
    <property type="entry name" value="UBA1_NUB1_like"/>
    <property type="match status" value="1"/>
</dbReference>
<dbReference type="SMART" id="SM00213">
    <property type="entry name" value="UBQ"/>
    <property type="match status" value="1"/>
</dbReference>
<dbReference type="SUPFAM" id="SSF46934">
    <property type="entry name" value="UBA-like"/>
    <property type="match status" value="3"/>
</dbReference>
<sequence>MELLQQESRLIQLRAKLNERRIKLWETPYLTPEQQIDEAEMLILAEQLGPQLGIPTNLCLQGLTALQRNALEKLQSKDEFQRMGIATVKIRAPTQTGSNREFDLKVKTTELGSHLCELIGQRLSLDTRKIKLVCSGKIVSSMSSLQEQKVTNGSTIMVLVMAHSEEEAKRECSTYDRVHKIRIDAETLINENDSSNFLSIEDQSGNAIFLPKEEKKSLLMGLTLYEKGKAAMIVGNFEEALLLLIEADHDFRSCNSQLLDVVDNYALLNLDIVWCYVCLKNLNQLPDAEQRLKVCELKLQQSYGKNMQRVTAIRGEQSNEKISLVRLHLLKAILYFYQNKRDDARTMFRVVETELLKLRIDDDCLSRLMECGYSTKECRIALRACTNDVEASIEFILNRRQTRETNAIRSERERKLYKTIDHDASSGDFQRIKLELVDQLMEMGYPEELAGLALKKSLNDINGALNELETNSEGLLFELLRTVSANEELQKKLEALGFHPEIALVALKLTANDYDRASNYLLSNVQNGIYSETLQRAVAEFKSKQMTSECNSAEEHIAPSNNPAENPSTSKRTVKSSSATDNAKKQNNSRKKEMLDILFKSFSQDIRTTDEDSHLDLQLDQEAKLLAQYKQLLDME</sequence>
<proteinExistence type="predicted"/>
<dbReference type="InterPro" id="IPR039749">
    <property type="entry name" value="NUB1"/>
</dbReference>
<dbReference type="InterPro" id="IPR000626">
    <property type="entry name" value="Ubiquitin-like_dom"/>
</dbReference>
<reference evidence="5" key="1">
    <citation type="submission" date="2013-03" db="EMBL/GenBank/DDBJ databases">
        <title>The Genome Sequence of Anopheles minimus MINIMUS1.</title>
        <authorList>
            <consortium name="The Broad Institute Genomics Platform"/>
            <person name="Neafsey D.E."/>
            <person name="Walton C."/>
            <person name="Walker B."/>
            <person name="Young S.K."/>
            <person name="Zeng Q."/>
            <person name="Gargeya S."/>
            <person name="Fitzgerald M."/>
            <person name="Haas B."/>
            <person name="Abouelleil A."/>
            <person name="Allen A.W."/>
            <person name="Alvarado L."/>
            <person name="Arachchi H.M."/>
            <person name="Berlin A.M."/>
            <person name="Chapman S.B."/>
            <person name="Gainer-Dewar J."/>
            <person name="Goldberg J."/>
            <person name="Griggs A."/>
            <person name="Gujja S."/>
            <person name="Hansen M."/>
            <person name="Howarth C."/>
            <person name="Imamovic A."/>
            <person name="Ireland A."/>
            <person name="Larimer J."/>
            <person name="McCowan C."/>
            <person name="Murphy C."/>
            <person name="Pearson M."/>
            <person name="Poon T.W."/>
            <person name="Priest M."/>
            <person name="Roberts A."/>
            <person name="Saif S."/>
            <person name="Shea T."/>
            <person name="Sisk P."/>
            <person name="Sykes S."/>
            <person name="Wortman J."/>
            <person name="Nusbaum C."/>
            <person name="Birren B."/>
        </authorList>
    </citation>
    <scope>NUCLEOTIDE SEQUENCE [LARGE SCALE GENOMIC DNA]</scope>
    <source>
        <strain evidence="5">MINIMUS1</strain>
    </source>
</reference>
<dbReference type="SUPFAM" id="SSF54236">
    <property type="entry name" value="Ubiquitin-like"/>
    <property type="match status" value="1"/>
</dbReference>
<protein>
    <recommendedName>
        <fullName evidence="6">UBA domain-containing protein</fullName>
    </recommendedName>
</protein>
<dbReference type="CDD" id="cd17062">
    <property type="entry name" value="Ubl_NUB1"/>
    <property type="match status" value="1"/>
</dbReference>
<dbReference type="SMART" id="SM00165">
    <property type="entry name" value="UBA"/>
    <property type="match status" value="3"/>
</dbReference>
<dbReference type="InterPro" id="IPR009060">
    <property type="entry name" value="UBA-like_sf"/>
</dbReference>
<dbReference type="AlphaFoldDB" id="A0A182WFB5"/>
<reference evidence="4" key="2">
    <citation type="submission" date="2020-05" db="UniProtKB">
        <authorList>
            <consortium name="EnsemblMetazoa"/>
        </authorList>
    </citation>
    <scope>IDENTIFICATION</scope>
    <source>
        <strain evidence="4">MINIMUS1</strain>
    </source>
</reference>
<feature type="domain" description="UBA" evidence="2">
    <location>
        <begin position="431"/>
        <end position="471"/>
    </location>
</feature>
<evidence type="ECO:0000259" key="2">
    <source>
        <dbReference type="PROSITE" id="PS50030"/>
    </source>
</evidence>
<organism evidence="4 5">
    <name type="scientific">Anopheles minimus</name>
    <dbReference type="NCBI Taxonomy" id="112268"/>
    <lineage>
        <taxon>Eukaryota</taxon>
        <taxon>Metazoa</taxon>
        <taxon>Ecdysozoa</taxon>
        <taxon>Arthropoda</taxon>
        <taxon>Hexapoda</taxon>
        <taxon>Insecta</taxon>
        <taxon>Pterygota</taxon>
        <taxon>Neoptera</taxon>
        <taxon>Endopterygota</taxon>
        <taxon>Diptera</taxon>
        <taxon>Nematocera</taxon>
        <taxon>Culicoidea</taxon>
        <taxon>Culicidae</taxon>
        <taxon>Anophelinae</taxon>
        <taxon>Anopheles</taxon>
    </lineage>
</organism>
<feature type="domain" description="UBA" evidence="2">
    <location>
        <begin position="359"/>
        <end position="399"/>
    </location>
</feature>
<dbReference type="Pfam" id="PF00627">
    <property type="entry name" value="UBA"/>
    <property type="match status" value="2"/>
</dbReference>
<dbReference type="Proteomes" id="UP000075920">
    <property type="component" value="Unassembled WGS sequence"/>
</dbReference>